<feature type="transmembrane region" description="Helical" evidence="5">
    <location>
        <begin position="212"/>
        <end position="238"/>
    </location>
</feature>
<evidence type="ECO:0000256" key="3">
    <source>
        <dbReference type="ARBA" id="ARBA00022989"/>
    </source>
</evidence>
<feature type="transmembrane region" description="Helical" evidence="5">
    <location>
        <begin position="91"/>
        <end position="111"/>
    </location>
</feature>
<keyword evidence="7" id="KW-1185">Reference proteome</keyword>
<sequence>MIEGIGKLERAALLVCPAALAVALVGVGLGQTAIAKNAAVAGFLALALGIGAVSTLRTFRFTAWVTAAVAAALAYPTLFQPFGVGTPSDKLLLLVLIQAVMFGMGTQITLADFAGVARQPWPVAVGLICQFTIMPLVGYTLAVAFRLPPEIGAGMVLIGSCSSGLSSNVMAYIARANLALSITMTAVATLLAPLLTPMWMNLLAAEMLEGSAVPMSFLGLMAAIIKIVIVPTGAALIHDYLRFASTPGRLALYAVAAVGAVVVAAANLGGWAWAMADAGEDAAMWGELALFLLGGVTFGVLYHHTAIRVAAVDRAMPAVAMAGIVYVTGMTSAAGRDALMVVGLALCLAAALHNLIGYVLGYWLSRLCGLDRASCRTVAFEVGLQNGGMATGLASAMGKLGTLGLPAAFFIAWMNVSGSLLANFWRRRPVDRRPEEEVAPPTHDDTK</sequence>
<dbReference type="Gene3D" id="1.20.1530.20">
    <property type="match status" value="1"/>
</dbReference>
<feature type="transmembrane region" description="Helical" evidence="5">
    <location>
        <begin position="151"/>
        <end position="171"/>
    </location>
</feature>
<dbReference type="InterPro" id="IPR038770">
    <property type="entry name" value="Na+/solute_symporter_sf"/>
</dbReference>
<feature type="transmembrane region" description="Helical" evidence="5">
    <location>
        <begin position="178"/>
        <end position="200"/>
    </location>
</feature>
<dbReference type="GO" id="GO:0016020">
    <property type="term" value="C:membrane"/>
    <property type="evidence" value="ECO:0007669"/>
    <property type="project" value="UniProtKB-SubCell"/>
</dbReference>
<evidence type="ECO:0000256" key="1">
    <source>
        <dbReference type="ARBA" id="ARBA00004141"/>
    </source>
</evidence>
<keyword evidence="4 5" id="KW-0472">Membrane</keyword>
<gene>
    <name evidence="6" type="ORF">Pla123a_08090</name>
</gene>
<evidence type="ECO:0000256" key="4">
    <source>
        <dbReference type="ARBA" id="ARBA00023136"/>
    </source>
</evidence>
<reference evidence="6 7" key="1">
    <citation type="submission" date="2019-02" db="EMBL/GenBank/DDBJ databases">
        <title>Deep-cultivation of Planctomycetes and their phenomic and genomic characterization uncovers novel biology.</title>
        <authorList>
            <person name="Wiegand S."/>
            <person name="Jogler M."/>
            <person name="Boedeker C."/>
            <person name="Pinto D."/>
            <person name="Vollmers J."/>
            <person name="Rivas-Marin E."/>
            <person name="Kohn T."/>
            <person name="Peeters S.H."/>
            <person name="Heuer A."/>
            <person name="Rast P."/>
            <person name="Oberbeckmann S."/>
            <person name="Bunk B."/>
            <person name="Jeske O."/>
            <person name="Meyerdierks A."/>
            <person name="Storesund J.E."/>
            <person name="Kallscheuer N."/>
            <person name="Luecker S."/>
            <person name="Lage O.M."/>
            <person name="Pohl T."/>
            <person name="Merkel B.J."/>
            <person name="Hornburger P."/>
            <person name="Mueller R.-W."/>
            <person name="Bruemmer F."/>
            <person name="Labrenz M."/>
            <person name="Spormann A.M."/>
            <person name="Op Den Camp H."/>
            <person name="Overmann J."/>
            <person name="Amann R."/>
            <person name="Jetten M.S.M."/>
            <person name="Mascher T."/>
            <person name="Medema M.H."/>
            <person name="Devos D.P."/>
            <person name="Kaster A.-K."/>
            <person name="Ovreas L."/>
            <person name="Rohde M."/>
            <person name="Galperin M.Y."/>
            <person name="Jogler C."/>
        </authorList>
    </citation>
    <scope>NUCLEOTIDE SEQUENCE [LARGE SCALE GENOMIC DNA]</scope>
    <source>
        <strain evidence="6 7">Pla123a</strain>
    </source>
</reference>
<dbReference type="RefSeq" id="WP_197527654.1">
    <property type="nucleotide sequence ID" value="NZ_SJPO01000001.1"/>
</dbReference>
<evidence type="ECO:0000313" key="6">
    <source>
        <dbReference type="EMBL" id="TWT86001.1"/>
    </source>
</evidence>
<dbReference type="PANTHER" id="PTHR10361:SF28">
    <property type="entry name" value="P3 PROTEIN-RELATED"/>
    <property type="match status" value="1"/>
</dbReference>
<dbReference type="PANTHER" id="PTHR10361">
    <property type="entry name" value="SODIUM-BILE ACID COTRANSPORTER"/>
    <property type="match status" value="1"/>
</dbReference>
<keyword evidence="3 5" id="KW-1133">Transmembrane helix</keyword>
<feature type="transmembrane region" description="Helical" evidence="5">
    <location>
        <begin position="282"/>
        <end position="303"/>
    </location>
</feature>
<feature type="transmembrane region" description="Helical" evidence="5">
    <location>
        <begin position="403"/>
        <end position="425"/>
    </location>
</feature>
<comment type="subcellular location">
    <subcellularLocation>
        <location evidence="1">Membrane</location>
        <topology evidence="1">Multi-pass membrane protein</topology>
    </subcellularLocation>
</comment>
<dbReference type="Proteomes" id="UP000318478">
    <property type="component" value="Unassembled WGS sequence"/>
</dbReference>
<dbReference type="EMBL" id="SJPO01000001">
    <property type="protein sequence ID" value="TWT86001.1"/>
    <property type="molecule type" value="Genomic_DNA"/>
</dbReference>
<accession>A0A5C5ZGK3</accession>
<evidence type="ECO:0000313" key="7">
    <source>
        <dbReference type="Proteomes" id="UP000318478"/>
    </source>
</evidence>
<comment type="caution">
    <text evidence="6">The sequence shown here is derived from an EMBL/GenBank/DDBJ whole genome shotgun (WGS) entry which is preliminary data.</text>
</comment>
<dbReference type="AlphaFoldDB" id="A0A5C5ZGK3"/>
<feature type="transmembrane region" description="Helical" evidence="5">
    <location>
        <begin position="12"/>
        <end position="32"/>
    </location>
</feature>
<dbReference type="InterPro" id="IPR002657">
    <property type="entry name" value="BilAc:Na_symport/Acr3"/>
</dbReference>
<organism evidence="6 7">
    <name type="scientific">Posidoniimonas polymericola</name>
    <dbReference type="NCBI Taxonomy" id="2528002"/>
    <lineage>
        <taxon>Bacteria</taxon>
        <taxon>Pseudomonadati</taxon>
        <taxon>Planctomycetota</taxon>
        <taxon>Planctomycetia</taxon>
        <taxon>Pirellulales</taxon>
        <taxon>Lacipirellulaceae</taxon>
        <taxon>Posidoniimonas</taxon>
    </lineage>
</organism>
<feature type="transmembrane region" description="Helical" evidence="5">
    <location>
        <begin position="250"/>
        <end position="276"/>
    </location>
</feature>
<evidence type="ECO:0000256" key="2">
    <source>
        <dbReference type="ARBA" id="ARBA00022692"/>
    </source>
</evidence>
<proteinExistence type="predicted"/>
<dbReference type="InterPro" id="IPR004710">
    <property type="entry name" value="Bilac:Na_transpt"/>
</dbReference>
<feature type="transmembrane region" description="Helical" evidence="5">
    <location>
        <begin position="340"/>
        <end position="365"/>
    </location>
</feature>
<keyword evidence="2 5" id="KW-0812">Transmembrane</keyword>
<evidence type="ECO:0000256" key="5">
    <source>
        <dbReference type="SAM" id="Phobius"/>
    </source>
</evidence>
<feature type="transmembrane region" description="Helical" evidence="5">
    <location>
        <begin position="61"/>
        <end position="79"/>
    </location>
</feature>
<protein>
    <submittedName>
        <fullName evidence="6">Sodium Bile acid symporter family protein</fullName>
    </submittedName>
</protein>
<feature type="transmembrane region" description="Helical" evidence="5">
    <location>
        <begin position="38"/>
        <end position="56"/>
    </location>
</feature>
<feature type="transmembrane region" description="Helical" evidence="5">
    <location>
        <begin position="123"/>
        <end position="145"/>
    </location>
</feature>
<dbReference type="Pfam" id="PF01758">
    <property type="entry name" value="SBF"/>
    <property type="match status" value="1"/>
</dbReference>
<name>A0A5C5ZGK3_9BACT</name>